<feature type="domain" description="Acyltransferase 3" evidence="2">
    <location>
        <begin position="10"/>
        <end position="338"/>
    </location>
</feature>
<dbReference type="PANTHER" id="PTHR23028">
    <property type="entry name" value="ACETYLTRANSFERASE"/>
    <property type="match status" value="1"/>
</dbReference>
<dbReference type="Pfam" id="PF01757">
    <property type="entry name" value="Acyl_transf_3"/>
    <property type="match status" value="1"/>
</dbReference>
<accession>A0A6A6DW98</accession>
<dbReference type="PANTHER" id="PTHR23028:SF128">
    <property type="entry name" value="ACYLTRANSFERASE 3 DOMAIN-CONTAINING PROTEIN"/>
    <property type="match status" value="1"/>
</dbReference>
<reference evidence="3" key="1">
    <citation type="journal article" date="2020" name="Stud. Mycol.">
        <title>101 Dothideomycetes genomes: a test case for predicting lifestyles and emergence of pathogens.</title>
        <authorList>
            <person name="Haridas S."/>
            <person name="Albert R."/>
            <person name="Binder M."/>
            <person name="Bloem J."/>
            <person name="Labutti K."/>
            <person name="Salamov A."/>
            <person name="Andreopoulos B."/>
            <person name="Baker S."/>
            <person name="Barry K."/>
            <person name="Bills G."/>
            <person name="Bluhm B."/>
            <person name="Cannon C."/>
            <person name="Castanera R."/>
            <person name="Culley D."/>
            <person name="Daum C."/>
            <person name="Ezra D."/>
            <person name="Gonzalez J."/>
            <person name="Henrissat B."/>
            <person name="Kuo A."/>
            <person name="Liang C."/>
            <person name="Lipzen A."/>
            <person name="Lutzoni F."/>
            <person name="Magnuson J."/>
            <person name="Mondo S."/>
            <person name="Nolan M."/>
            <person name="Ohm R."/>
            <person name="Pangilinan J."/>
            <person name="Park H.-J."/>
            <person name="Ramirez L."/>
            <person name="Alfaro M."/>
            <person name="Sun H."/>
            <person name="Tritt A."/>
            <person name="Yoshinaga Y."/>
            <person name="Zwiers L.-H."/>
            <person name="Turgeon B."/>
            <person name="Goodwin S."/>
            <person name="Spatafora J."/>
            <person name="Crous P."/>
            <person name="Grigoriev I."/>
        </authorList>
    </citation>
    <scope>NUCLEOTIDE SEQUENCE</scope>
    <source>
        <strain evidence="3">CBS 207.26</strain>
    </source>
</reference>
<evidence type="ECO:0000256" key="1">
    <source>
        <dbReference type="SAM" id="Phobius"/>
    </source>
</evidence>
<keyword evidence="4" id="KW-1185">Reference proteome</keyword>
<protein>
    <recommendedName>
        <fullName evidence="2">Acyltransferase 3 domain-containing protein</fullName>
    </recommendedName>
</protein>
<organism evidence="3 4">
    <name type="scientific">Zopfia rhizophila CBS 207.26</name>
    <dbReference type="NCBI Taxonomy" id="1314779"/>
    <lineage>
        <taxon>Eukaryota</taxon>
        <taxon>Fungi</taxon>
        <taxon>Dikarya</taxon>
        <taxon>Ascomycota</taxon>
        <taxon>Pezizomycotina</taxon>
        <taxon>Dothideomycetes</taxon>
        <taxon>Dothideomycetes incertae sedis</taxon>
        <taxon>Zopfiaceae</taxon>
        <taxon>Zopfia</taxon>
    </lineage>
</organism>
<dbReference type="InterPro" id="IPR002656">
    <property type="entry name" value="Acyl_transf_3_dom"/>
</dbReference>
<feature type="transmembrane region" description="Helical" evidence="1">
    <location>
        <begin position="318"/>
        <end position="337"/>
    </location>
</feature>
<evidence type="ECO:0000313" key="4">
    <source>
        <dbReference type="Proteomes" id="UP000800200"/>
    </source>
</evidence>
<dbReference type="InterPro" id="IPR050879">
    <property type="entry name" value="Acyltransferase_3"/>
</dbReference>
<dbReference type="EMBL" id="ML994647">
    <property type="protein sequence ID" value="KAF2182509.1"/>
    <property type="molecule type" value="Genomic_DNA"/>
</dbReference>
<dbReference type="GO" id="GO:0016747">
    <property type="term" value="F:acyltransferase activity, transferring groups other than amino-acyl groups"/>
    <property type="evidence" value="ECO:0007669"/>
    <property type="project" value="InterPro"/>
</dbReference>
<name>A0A6A6DW98_9PEZI</name>
<feature type="transmembrane region" description="Helical" evidence="1">
    <location>
        <begin position="59"/>
        <end position="78"/>
    </location>
</feature>
<dbReference type="OrthoDB" id="5405781at2759"/>
<feature type="transmembrane region" description="Helical" evidence="1">
    <location>
        <begin position="365"/>
        <end position="385"/>
    </location>
</feature>
<feature type="transmembrane region" description="Helical" evidence="1">
    <location>
        <begin position="175"/>
        <end position="197"/>
    </location>
</feature>
<keyword evidence="1" id="KW-0812">Transmembrane</keyword>
<keyword evidence="1" id="KW-0472">Membrane</keyword>
<proteinExistence type="predicted"/>
<dbReference type="Proteomes" id="UP000800200">
    <property type="component" value="Unassembled WGS sequence"/>
</dbReference>
<sequence length="417" mass="48326">MGNEPRQNVKWVEGIRGLASFIVVVTHLCRAWDYTLWFPRDNEHGSARFLQLPFVRLPWQGRIGVTMFAFLTGYVCALKPLRLARAGNTSAALTTVAKSAFRRPPRLILPATFAMLIAWTLAQMDGFKVSNRCDSGWLRYSSPDVGTLEEEIPRFFHNFQTVWLNGRMEYDDHQWALLPLLKGAFMVYLTLCVTIFMKFQYRLILYTTLYTWYWFDPTVDTETFACQMFYGMFLCDLGNHPAWRAFVDRWPKTRRAVQVGLIIVGIYVAGYPGEHAEWSPWSQQLLETGNLISLQIRTSESDGIFSNRLFMWIGKNSFAVYLTHGTLLRVVLARMIYGWSGEPWVVDQNDKGEPVYHWLPRSGHLAFAIAIPTWFALVYTTAYLWTTYVDTWCARATAYLEERTFESEDEKSAMQFV</sequence>
<evidence type="ECO:0000259" key="2">
    <source>
        <dbReference type="Pfam" id="PF01757"/>
    </source>
</evidence>
<keyword evidence="1" id="KW-1133">Transmembrane helix</keyword>
<gene>
    <name evidence="3" type="ORF">K469DRAFT_728477</name>
</gene>
<dbReference type="AlphaFoldDB" id="A0A6A6DW98"/>
<feature type="transmembrane region" description="Helical" evidence="1">
    <location>
        <begin position="107"/>
        <end position="124"/>
    </location>
</feature>
<evidence type="ECO:0000313" key="3">
    <source>
        <dbReference type="EMBL" id="KAF2182509.1"/>
    </source>
</evidence>